<comment type="caution">
    <text evidence="4">The sequence shown here is derived from an EMBL/GenBank/DDBJ whole genome shotgun (WGS) entry which is preliminary data.</text>
</comment>
<organism evidence="4 5">
    <name type="scientific">Rhododendron williamsianum</name>
    <dbReference type="NCBI Taxonomy" id="262921"/>
    <lineage>
        <taxon>Eukaryota</taxon>
        <taxon>Viridiplantae</taxon>
        <taxon>Streptophyta</taxon>
        <taxon>Embryophyta</taxon>
        <taxon>Tracheophyta</taxon>
        <taxon>Spermatophyta</taxon>
        <taxon>Magnoliopsida</taxon>
        <taxon>eudicotyledons</taxon>
        <taxon>Gunneridae</taxon>
        <taxon>Pentapetalae</taxon>
        <taxon>asterids</taxon>
        <taxon>Ericales</taxon>
        <taxon>Ericaceae</taxon>
        <taxon>Ericoideae</taxon>
        <taxon>Rhodoreae</taxon>
        <taxon>Rhododendron</taxon>
    </lineage>
</organism>
<dbReference type="OrthoDB" id="2014828at2759"/>
<gene>
    <name evidence="4" type="ORF">C3L33_21091</name>
</gene>
<feature type="domain" description="Legume lectin" evidence="3">
    <location>
        <begin position="27"/>
        <end position="247"/>
    </location>
</feature>
<accession>A0A6A4KUP3</accession>
<name>A0A6A4KUP3_9ERIC</name>
<dbReference type="Gene3D" id="2.60.120.200">
    <property type="match status" value="1"/>
</dbReference>
<feature type="non-terminal residue" evidence="4">
    <location>
        <position position="1"/>
    </location>
</feature>
<dbReference type="EMBL" id="QEFC01003713">
    <property type="protein sequence ID" value="KAE9447011.1"/>
    <property type="molecule type" value="Genomic_DNA"/>
</dbReference>
<dbReference type="Proteomes" id="UP000428333">
    <property type="component" value="Linkage Group LG13"/>
</dbReference>
<dbReference type="InterPro" id="IPR019825">
    <property type="entry name" value="Lectin_legB_Mn/Ca_BS"/>
</dbReference>
<evidence type="ECO:0000313" key="4">
    <source>
        <dbReference type="EMBL" id="KAE9447011.1"/>
    </source>
</evidence>
<reference evidence="4 5" key="1">
    <citation type="journal article" date="2019" name="Genome Biol. Evol.">
        <title>The Rhododendron genome and chromosomal organization provide insight into shared whole-genome duplications across the heath family (Ericaceae).</title>
        <authorList>
            <person name="Soza V.L."/>
            <person name="Lindsley D."/>
            <person name="Waalkes A."/>
            <person name="Ramage E."/>
            <person name="Patwardhan R.P."/>
            <person name="Burton J.N."/>
            <person name="Adey A."/>
            <person name="Kumar A."/>
            <person name="Qiu R."/>
            <person name="Shendure J."/>
            <person name="Hall B."/>
        </authorList>
    </citation>
    <scope>NUCLEOTIDE SEQUENCE [LARGE SCALE GENOMIC DNA]</scope>
    <source>
        <strain evidence="4">RSF 1966-606</strain>
    </source>
</reference>
<protein>
    <recommendedName>
        <fullName evidence="3">Legume lectin domain-containing protein</fullName>
    </recommendedName>
</protein>
<sequence>MAIFNFQILLFSLYVSFCILFPQTTSLTFNLTNLGDRHQKAHITTFGDAYISTQGLQLTSNQEQQAGKATYKESLHLWDKSTGKLTDFDTHFTFVVDSDGHPNFADGLAFFLAPDGSMSTAGGAFGLPIDPVTIVATSPFVAVEFDTFQNGWDPVGISPVTHVGIDVNSLTSNVTAVWYGNITRGIENEAWIKYDSSSYKLSVVFTGFVNNSRVEDTIHLIVDLRDYLPEWVTIGFSASTGALVEKHTEEFFGSLGVSKASVRPPGVFGVLSIVIDSVPCGILGFAYQIWRFDQAHLVLVDADHIYGTWDRWSSFSFHDGTVYVRYGSDLLFNLIIAIRDDGASQVAFVLLFAIGTCLKCGVCSILQKLLLAEVCSDLQKDLV</sequence>
<evidence type="ECO:0000256" key="2">
    <source>
        <dbReference type="ARBA" id="ARBA00022734"/>
    </source>
</evidence>
<dbReference type="InterPro" id="IPR013320">
    <property type="entry name" value="ConA-like_dom_sf"/>
</dbReference>
<comment type="similarity">
    <text evidence="1">Belongs to the leguminous lectin family.</text>
</comment>
<dbReference type="PROSITE" id="PS00307">
    <property type="entry name" value="LECTIN_LEGUME_BETA"/>
    <property type="match status" value="1"/>
</dbReference>
<dbReference type="CDD" id="cd06899">
    <property type="entry name" value="lectin_legume_LecRK_Arcelin_ConA"/>
    <property type="match status" value="1"/>
</dbReference>
<dbReference type="GO" id="GO:0030246">
    <property type="term" value="F:carbohydrate binding"/>
    <property type="evidence" value="ECO:0007669"/>
    <property type="project" value="UniProtKB-KW"/>
</dbReference>
<evidence type="ECO:0000259" key="3">
    <source>
        <dbReference type="Pfam" id="PF00139"/>
    </source>
</evidence>
<dbReference type="PANTHER" id="PTHR32401:SF49">
    <property type="entry name" value="OS10G0129200 PROTEIN"/>
    <property type="match status" value="1"/>
</dbReference>
<evidence type="ECO:0000313" key="5">
    <source>
        <dbReference type="Proteomes" id="UP000428333"/>
    </source>
</evidence>
<dbReference type="AlphaFoldDB" id="A0A6A4KUP3"/>
<dbReference type="PANTHER" id="PTHR32401">
    <property type="entry name" value="CONCANAVALIN A-LIKE LECTIN FAMILY PROTEIN"/>
    <property type="match status" value="1"/>
</dbReference>
<keyword evidence="5" id="KW-1185">Reference proteome</keyword>
<dbReference type="Pfam" id="PF00139">
    <property type="entry name" value="Lectin_legB"/>
    <property type="match status" value="1"/>
</dbReference>
<dbReference type="PROSITE" id="PS00308">
    <property type="entry name" value="LECTIN_LEGUME_ALPHA"/>
    <property type="match status" value="1"/>
</dbReference>
<keyword evidence="2" id="KW-0430">Lectin</keyword>
<dbReference type="InterPro" id="IPR001220">
    <property type="entry name" value="Legume_lectin_dom"/>
</dbReference>
<evidence type="ECO:0000256" key="1">
    <source>
        <dbReference type="ARBA" id="ARBA00007606"/>
    </source>
</evidence>
<proteinExistence type="inferred from homology"/>
<dbReference type="InterPro" id="IPR000985">
    <property type="entry name" value="Lectin_LegA_CS"/>
</dbReference>
<dbReference type="InterPro" id="IPR050258">
    <property type="entry name" value="Leguminous_Lectin"/>
</dbReference>
<dbReference type="SUPFAM" id="SSF49899">
    <property type="entry name" value="Concanavalin A-like lectins/glucanases"/>
    <property type="match status" value="1"/>
</dbReference>